<comment type="caution">
    <text evidence="2">The sequence shown here is derived from an EMBL/GenBank/DDBJ whole genome shotgun (WGS) entry which is preliminary data.</text>
</comment>
<dbReference type="EMBL" id="MEKH01000005">
    <property type="protein sequence ID" value="ODO07913.1"/>
    <property type="molecule type" value="Genomic_DNA"/>
</dbReference>
<name>A0A1E3K4Z7_9TREE</name>
<accession>A0A1E3K4Z7</accession>
<feature type="region of interest" description="Disordered" evidence="1">
    <location>
        <begin position="399"/>
        <end position="614"/>
    </location>
</feature>
<feature type="compositionally biased region" description="Polar residues" evidence="1">
    <location>
        <begin position="453"/>
        <end position="498"/>
    </location>
</feature>
<feature type="region of interest" description="Disordered" evidence="1">
    <location>
        <begin position="1"/>
        <end position="74"/>
    </location>
</feature>
<feature type="compositionally biased region" description="Pro residues" evidence="1">
    <location>
        <begin position="353"/>
        <end position="370"/>
    </location>
</feature>
<feature type="compositionally biased region" description="Gly residues" evidence="1">
    <location>
        <begin position="175"/>
        <end position="190"/>
    </location>
</feature>
<proteinExistence type="predicted"/>
<feature type="compositionally biased region" description="Basic residues" evidence="1">
    <location>
        <begin position="297"/>
        <end position="311"/>
    </location>
</feature>
<feature type="compositionally biased region" description="Basic and acidic residues" evidence="1">
    <location>
        <begin position="144"/>
        <end position="153"/>
    </location>
</feature>
<dbReference type="AlphaFoldDB" id="A0A1E3K4Z7"/>
<evidence type="ECO:0000313" key="2">
    <source>
        <dbReference type="EMBL" id="ODO07913.1"/>
    </source>
</evidence>
<dbReference type="OrthoDB" id="10462137at2759"/>
<evidence type="ECO:0000313" key="3">
    <source>
        <dbReference type="Proteomes" id="UP000095149"/>
    </source>
</evidence>
<evidence type="ECO:0000256" key="1">
    <source>
        <dbReference type="SAM" id="MobiDB-lite"/>
    </source>
</evidence>
<gene>
    <name evidence="2" type="ORF">I350_03494</name>
</gene>
<sequence length="614" mass="68785">MSNESIDPIDPVRPKRILPHPRYYSQDSSLNDPEYTERSRSRSRSPSPVRASRSDTPDTDESDVELIHRDLSSFNPRLEVEYEGRPSDFASARSRLKQWLLQKAAAQRQRSTAETPPTNPSGPSYTQRGPRSYQSYAEDVPEEFSDRTFHDDTDSLFDIGGDDEPSAEARSERVGAGGEGSEGYEASGGRGLEESSASTARTTTFDDFLPKSAFANHPPPPDPSRSQSSPKPDPYLMSGALPADVRRNRYEDVDDDPLVEIWRSNKSKENSDHENQGRSRSRFTDERSKVAEEEPRSRRRSWSRGRSRSRSRGSSFADTTDGTESRQYPPPSTEASRRDRLREMLGLPRLDIQPPPPSVETPQCDPPAPPTLWERFTEAGVETNLYARGEAVARRMIMESQMSQMSQMNDTYPSNMPSSPFGPPSQSGYGTDDYDSWQPQSRPSFVQPPLPTFPQSRKPSGPSFSQFGGQPQSRPNVSQFSRPPFRQSFSTPQQQRSSDTWEDDPPDTTAETEEDYYDPRMPPQRQPVRLGGTPAQSFGTPTPRTAFGPQSYNRSTGLRSDQEPPFMRQPPPPGTSIPGYGVYTADNRFIPSAMSGQSQRPMPFGGGSRDFSRY</sequence>
<feature type="compositionally biased region" description="Polar residues" evidence="1">
    <location>
        <begin position="108"/>
        <end position="135"/>
    </location>
</feature>
<feature type="compositionally biased region" description="Acidic residues" evidence="1">
    <location>
        <begin position="500"/>
        <end position="516"/>
    </location>
</feature>
<feature type="compositionally biased region" description="Basic and acidic residues" evidence="1">
    <location>
        <begin position="266"/>
        <end position="296"/>
    </location>
</feature>
<dbReference type="Proteomes" id="UP000095149">
    <property type="component" value="Unassembled WGS sequence"/>
</dbReference>
<reference evidence="2 3" key="1">
    <citation type="submission" date="2016-06" db="EMBL/GenBank/DDBJ databases">
        <title>Evolution of pathogenesis and genome organization in the Tremellales.</title>
        <authorList>
            <person name="Cuomo C."/>
            <person name="Litvintseva A."/>
            <person name="Heitman J."/>
            <person name="Chen Y."/>
            <person name="Sun S."/>
            <person name="Springer D."/>
            <person name="Dromer F."/>
            <person name="Young S."/>
            <person name="Zeng Q."/>
            <person name="Chapman S."/>
            <person name="Gujja S."/>
            <person name="Saif S."/>
            <person name="Birren B."/>
        </authorList>
    </citation>
    <scope>NUCLEOTIDE SEQUENCE [LARGE SCALE GENOMIC DNA]</scope>
    <source>
        <strain evidence="2 3">CBS 6273</strain>
    </source>
</reference>
<feature type="region of interest" description="Disordered" evidence="1">
    <location>
        <begin position="100"/>
        <end position="372"/>
    </location>
</feature>
<feature type="compositionally biased region" description="Polar residues" evidence="1">
    <location>
        <begin position="316"/>
        <end position="326"/>
    </location>
</feature>
<feature type="compositionally biased region" description="Polar residues" evidence="1">
    <location>
        <begin position="534"/>
        <end position="559"/>
    </location>
</feature>
<protein>
    <submittedName>
        <fullName evidence="2">Uncharacterized protein</fullName>
    </submittedName>
</protein>
<organism evidence="2 3">
    <name type="scientific">Cryptococcus amylolentus CBS 6273</name>
    <dbReference type="NCBI Taxonomy" id="1296118"/>
    <lineage>
        <taxon>Eukaryota</taxon>
        <taxon>Fungi</taxon>
        <taxon>Dikarya</taxon>
        <taxon>Basidiomycota</taxon>
        <taxon>Agaricomycotina</taxon>
        <taxon>Tremellomycetes</taxon>
        <taxon>Tremellales</taxon>
        <taxon>Cryptococcaceae</taxon>
        <taxon>Cryptococcus</taxon>
    </lineage>
</organism>